<organism evidence="1 2">
    <name type="scientific">Bauhinia variegata</name>
    <name type="common">Purple orchid tree</name>
    <name type="synonym">Phanera variegata</name>
    <dbReference type="NCBI Taxonomy" id="167791"/>
    <lineage>
        <taxon>Eukaryota</taxon>
        <taxon>Viridiplantae</taxon>
        <taxon>Streptophyta</taxon>
        <taxon>Embryophyta</taxon>
        <taxon>Tracheophyta</taxon>
        <taxon>Spermatophyta</taxon>
        <taxon>Magnoliopsida</taxon>
        <taxon>eudicotyledons</taxon>
        <taxon>Gunneridae</taxon>
        <taxon>Pentapetalae</taxon>
        <taxon>rosids</taxon>
        <taxon>fabids</taxon>
        <taxon>Fabales</taxon>
        <taxon>Fabaceae</taxon>
        <taxon>Cercidoideae</taxon>
        <taxon>Cercideae</taxon>
        <taxon>Bauhiniinae</taxon>
        <taxon>Bauhinia</taxon>
    </lineage>
</organism>
<reference evidence="1 2" key="1">
    <citation type="journal article" date="2022" name="DNA Res.">
        <title>Chromosomal-level genome assembly of the orchid tree Bauhinia variegata (Leguminosae; Cercidoideae) supports the allotetraploid origin hypothesis of Bauhinia.</title>
        <authorList>
            <person name="Zhong Y."/>
            <person name="Chen Y."/>
            <person name="Zheng D."/>
            <person name="Pang J."/>
            <person name="Liu Y."/>
            <person name="Luo S."/>
            <person name="Meng S."/>
            <person name="Qian L."/>
            <person name="Wei D."/>
            <person name="Dai S."/>
            <person name="Zhou R."/>
        </authorList>
    </citation>
    <scope>NUCLEOTIDE SEQUENCE [LARGE SCALE GENOMIC DNA]</scope>
    <source>
        <strain evidence="1">BV-YZ2020</strain>
    </source>
</reference>
<keyword evidence="2" id="KW-1185">Reference proteome</keyword>
<accession>A0ACB9NGU1</accession>
<comment type="caution">
    <text evidence="1">The sequence shown here is derived from an EMBL/GenBank/DDBJ whole genome shotgun (WGS) entry which is preliminary data.</text>
</comment>
<evidence type="ECO:0000313" key="2">
    <source>
        <dbReference type="Proteomes" id="UP000828941"/>
    </source>
</evidence>
<protein>
    <submittedName>
        <fullName evidence="1">Uncharacterized protein</fullName>
    </submittedName>
</protein>
<gene>
    <name evidence="1" type="ORF">L6164_014038</name>
</gene>
<dbReference type="EMBL" id="CM039431">
    <property type="protein sequence ID" value="KAI4335392.1"/>
    <property type="molecule type" value="Genomic_DNA"/>
</dbReference>
<name>A0ACB9NGU1_BAUVA</name>
<proteinExistence type="predicted"/>
<evidence type="ECO:0000313" key="1">
    <source>
        <dbReference type="EMBL" id="KAI4335392.1"/>
    </source>
</evidence>
<dbReference type="Proteomes" id="UP000828941">
    <property type="component" value="Chromosome 6"/>
</dbReference>
<sequence length="219" mass="24988">MFPQMSFTITSARPALMFNSEAIISVFAGDKKFAHNLQTYLLSKDHLNLKSEFLEGNGKIKVVSTEQQPAVEVVLRVHVFLTVGDQYLSRKRLYNLVRKIRKKRNIQPMAEFYLPIALCILLVLIVLLLIVSRIQKLRKEVALEPTDMVEVYFESLDNDKSICERVLHSQELYIRNAIGSPLLSYSTMPPHAVVIGEESFQDVSSNVIYNHFGKTCIDV</sequence>